<dbReference type="InParanoid" id="E4XWH5"/>
<reference evidence="1" key="1">
    <citation type="journal article" date="2010" name="Science">
        <title>Plasticity of animal genome architecture unmasked by rapid evolution of a pelagic tunicate.</title>
        <authorList>
            <person name="Denoeud F."/>
            <person name="Henriet S."/>
            <person name="Mungpakdee S."/>
            <person name="Aury J.M."/>
            <person name="Da Silva C."/>
            <person name="Brinkmann H."/>
            <person name="Mikhaleva J."/>
            <person name="Olsen L.C."/>
            <person name="Jubin C."/>
            <person name="Canestro C."/>
            <person name="Bouquet J.M."/>
            <person name="Danks G."/>
            <person name="Poulain J."/>
            <person name="Campsteijn C."/>
            <person name="Adamski M."/>
            <person name="Cross I."/>
            <person name="Yadetie F."/>
            <person name="Muffato M."/>
            <person name="Louis A."/>
            <person name="Butcher S."/>
            <person name="Tsagkogeorga G."/>
            <person name="Konrad A."/>
            <person name="Singh S."/>
            <person name="Jensen M.F."/>
            <person name="Cong E.H."/>
            <person name="Eikeseth-Otteraa H."/>
            <person name="Noel B."/>
            <person name="Anthouard V."/>
            <person name="Porcel B.M."/>
            <person name="Kachouri-Lafond R."/>
            <person name="Nishino A."/>
            <person name="Ugolini M."/>
            <person name="Chourrout P."/>
            <person name="Nishida H."/>
            <person name="Aasland R."/>
            <person name="Huzurbazar S."/>
            <person name="Westhof E."/>
            <person name="Delsuc F."/>
            <person name="Lehrach H."/>
            <person name="Reinhardt R."/>
            <person name="Weissenbach J."/>
            <person name="Roy S.W."/>
            <person name="Artiguenave F."/>
            <person name="Postlethwait J.H."/>
            <person name="Manak J.R."/>
            <person name="Thompson E.M."/>
            <person name="Jaillon O."/>
            <person name="Du Pasquier L."/>
            <person name="Boudinot P."/>
            <person name="Liberles D.A."/>
            <person name="Volff J.N."/>
            <person name="Philippe H."/>
            <person name="Lenhard B."/>
            <person name="Roest Crollius H."/>
            <person name="Wincker P."/>
            <person name="Chourrout D."/>
        </authorList>
    </citation>
    <scope>NUCLEOTIDE SEQUENCE [LARGE SCALE GENOMIC DNA]</scope>
</reference>
<dbReference type="EMBL" id="FN653243">
    <property type="protein sequence ID" value="CBY14030.1"/>
    <property type="molecule type" value="Genomic_DNA"/>
</dbReference>
<accession>E4XWH5</accession>
<gene>
    <name evidence="1" type="ORF">GSOID_T00006995001</name>
</gene>
<evidence type="ECO:0000313" key="1">
    <source>
        <dbReference type="EMBL" id="CBY14030.1"/>
    </source>
</evidence>
<proteinExistence type="predicted"/>
<evidence type="ECO:0000313" key="2">
    <source>
        <dbReference type="Proteomes" id="UP000001307"/>
    </source>
</evidence>
<keyword evidence="2" id="KW-1185">Reference proteome</keyword>
<dbReference type="AlphaFoldDB" id="E4XWH5"/>
<sequence length="204" mass="23688">MEISDAVEKELKATGGVLFGEETLVSRGSYNGNNFLAKNSSSEQPDERGYWPVERWILSLVEAQNPRKLKDEGLTRVQGQDFTFLDAVNACEELLLGKYRKMWPLLKVLDIGGEAVKKCKLLLAWKLGERIDHDNLKAMREDNQLRGLRNTEEFLDRCIDWEMNSDQNSQRRFQKTFIVENRKDCDRVFSTIMDAYRGSPDFWL</sequence>
<name>E4XWH5_OIKDI</name>
<dbReference type="OrthoDB" id="10061819at2759"/>
<protein>
    <submittedName>
        <fullName evidence="1">Uncharacterized protein</fullName>
    </submittedName>
</protein>
<dbReference type="Proteomes" id="UP000001307">
    <property type="component" value="Unassembled WGS sequence"/>
</dbReference>
<organism evidence="1">
    <name type="scientific">Oikopleura dioica</name>
    <name type="common">Tunicate</name>
    <dbReference type="NCBI Taxonomy" id="34765"/>
    <lineage>
        <taxon>Eukaryota</taxon>
        <taxon>Metazoa</taxon>
        <taxon>Chordata</taxon>
        <taxon>Tunicata</taxon>
        <taxon>Appendicularia</taxon>
        <taxon>Copelata</taxon>
        <taxon>Oikopleuridae</taxon>
        <taxon>Oikopleura</taxon>
    </lineage>
</organism>